<protein>
    <submittedName>
        <fullName evidence="1">Uncharacterized protein</fullName>
    </submittedName>
</protein>
<evidence type="ECO:0000313" key="2">
    <source>
        <dbReference type="Proteomes" id="UP001341840"/>
    </source>
</evidence>
<reference evidence="1 2" key="1">
    <citation type="journal article" date="2023" name="Plants (Basel)">
        <title>Bridging the Gap: Combining Genomics and Transcriptomics Approaches to Understand Stylosanthes scabra, an Orphan Legume from the Brazilian Caatinga.</title>
        <authorList>
            <person name="Ferreira-Neto J.R.C."/>
            <person name="da Silva M.D."/>
            <person name="Binneck E."/>
            <person name="de Melo N.F."/>
            <person name="da Silva R.H."/>
            <person name="de Melo A.L.T.M."/>
            <person name="Pandolfi V."/>
            <person name="Bustamante F.O."/>
            <person name="Brasileiro-Vidal A.C."/>
            <person name="Benko-Iseppon A.M."/>
        </authorList>
    </citation>
    <scope>NUCLEOTIDE SEQUENCE [LARGE SCALE GENOMIC DNA]</scope>
    <source>
        <tissue evidence="1">Leaves</tissue>
    </source>
</reference>
<evidence type="ECO:0000313" key="1">
    <source>
        <dbReference type="EMBL" id="MED6136789.1"/>
    </source>
</evidence>
<proteinExistence type="predicted"/>
<dbReference type="EMBL" id="JASCZI010060919">
    <property type="protein sequence ID" value="MED6136789.1"/>
    <property type="molecule type" value="Genomic_DNA"/>
</dbReference>
<name>A0ABU6SL60_9FABA</name>
<dbReference type="Proteomes" id="UP001341840">
    <property type="component" value="Unassembled WGS sequence"/>
</dbReference>
<gene>
    <name evidence="1" type="ORF">PIB30_059072</name>
</gene>
<keyword evidence="2" id="KW-1185">Reference proteome</keyword>
<accession>A0ABU6SL60</accession>
<sequence length="88" mass="9415">MSKLAFGVRATGATYTATPLPPWRGGNCPREPTLQPLQNTFQNPKAFHLYGSNLPNANGVPALLGVTAQKFPMSMVLQNSLLAQMVSS</sequence>
<comment type="caution">
    <text evidence="1">The sequence shown here is derived from an EMBL/GenBank/DDBJ whole genome shotgun (WGS) entry which is preliminary data.</text>
</comment>
<organism evidence="1 2">
    <name type="scientific">Stylosanthes scabra</name>
    <dbReference type="NCBI Taxonomy" id="79078"/>
    <lineage>
        <taxon>Eukaryota</taxon>
        <taxon>Viridiplantae</taxon>
        <taxon>Streptophyta</taxon>
        <taxon>Embryophyta</taxon>
        <taxon>Tracheophyta</taxon>
        <taxon>Spermatophyta</taxon>
        <taxon>Magnoliopsida</taxon>
        <taxon>eudicotyledons</taxon>
        <taxon>Gunneridae</taxon>
        <taxon>Pentapetalae</taxon>
        <taxon>rosids</taxon>
        <taxon>fabids</taxon>
        <taxon>Fabales</taxon>
        <taxon>Fabaceae</taxon>
        <taxon>Papilionoideae</taxon>
        <taxon>50 kb inversion clade</taxon>
        <taxon>dalbergioids sensu lato</taxon>
        <taxon>Dalbergieae</taxon>
        <taxon>Pterocarpus clade</taxon>
        <taxon>Stylosanthes</taxon>
    </lineage>
</organism>